<sequence length="709" mass="78621">MDKKDQDNNSVGDDFNLSHENQLPPIWEHISEELNALDGDSLSMDEPSVDSEDVSDAADFSIIKEGFQANFVAKEPPKFMWDKIEQNLESFTTTDAPSDFSAIKEGFEQNYKKTTAPNFTWADLAEEMDNPKPKETVDDYAFVKRGFEKQYSAVVVPLFSWADLAKRMDNEAILADTPDKFSIIKESFQTKYASHKPATTTWAELDQKLNAGSRWKKALVLWFAPTFWKQAGLFTAIGLLIVGGHFCFTEDSFLEHPTAIETPATAIIAGNQANENASILEDIQIPSFKKGTSRSHTVDVAPQEPVSNEDQMNAALLFLEKEASKSVRTKNKTSGNQLASEKASNTSENQSTSEKTSKASESLPSKNESIKDNNGLPPVLIDENKATNSSSNDALALGGMDTEPKSAIEKQVELEEEERLRSNLKWLANGSNPSWIEQDVMDVELLEDGLSLLIQKYIADEEIPKMEEGSFTLVQQMQKGKKIRFEVGLTAVGGTSVLLGQNTYDAWNGNTSTTTMSPTATFGLLSNYHFSLNDALVLGIYPYATVKQGFGAYNSAGNYEETQLKLSLFDISLGYQRTLIRYNSLGQIPSKMYARLDLGLGILTNAKTTVNDATINTTDLYNKFNFSVGVALGNTHEVKQFLIDYGIRGNIGLNNIVTSADPNILEPARLLNVGAFVGLRYLIVPRLEPSKKQRQFDWSPPFYIEEPAF</sequence>
<protein>
    <recommendedName>
        <fullName evidence="3">Outer membrane protein beta-barrel domain-containing protein</fullName>
    </recommendedName>
</protein>
<feature type="region of interest" description="Disordered" evidence="1">
    <location>
        <begin position="326"/>
        <end position="401"/>
    </location>
</feature>
<reference evidence="2" key="1">
    <citation type="submission" date="2020-01" db="EMBL/GenBank/DDBJ databases">
        <authorList>
            <person name="Meier V. D."/>
            <person name="Meier V D."/>
        </authorList>
    </citation>
    <scope>NUCLEOTIDE SEQUENCE</scope>
    <source>
        <strain evidence="2">HLG_WM_MAG_10</strain>
    </source>
</reference>
<evidence type="ECO:0000313" key="2">
    <source>
        <dbReference type="EMBL" id="CAA6819117.1"/>
    </source>
</evidence>
<proteinExistence type="predicted"/>
<feature type="region of interest" description="Disordered" evidence="1">
    <location>
        <begin position="290"/>
        <end position="309"/>
    </location>
</feature>
<dbReference type="EMBL" id="CACVAQ010000271">
    <property type="protein sequence ID" value="CAA6819117.1"/>
    <property type="molecule type" value="Genomic_DNA"/>
</dbReference>
<gene>
    <name evidence="2" type="ORF">HELGO_WM17737</name>
</gene>
<evidence type="ECO:0008006" key="3">
    <source>
        <dbReference type="Google" id="ProtNLM"/>
    </source>
</evidence>
<name>A0A6S6TLQ3_9BACT</name>
<feature type="region of interest" description="Disordered" evidence="1">
    <location>
        <begin position="1"/>
        <end position="20"/>
    </location>
</feature>
<feature type="compositionally biased region" description="Polar residues" evidence="1">
    <location>
        <begin position="332"/>
        <end position="350"/>
    </location>
</feature>
<feature type="compositionally biased region" description="Low complexity" evidence="1">
    <location>
        <begin position="351"/>
        <end position="362"/>
    </location>
</feature>
<dbReference type="AlphaFoldDB" id="A0A6S6TLQ3"/>
<accession>A0A6S6TLQ3</accession>
<organism evidence="2">
    <name type="scientific">uncultured Aureispira sp</name>
    <dbReference type="NCBI Taxonomy" id="1331704"/>
    <lineage>
        <taxon>Bacteria</taxon>
        <taxon>Pseudomonadati</taxon>
        <taxon>Bacteroidota</taxon>
        <taxon>Saprospiria</taxon>
        <taxon>Saprospirales</taxon>
        <taxon>Saprospiraceae</taxon>
        <taxon>Aureispira</taxon>
        <taxon>environmental samples</taxon>
    </lineage>
</organism>
<evidence type="ECO:0000256" key="1">
    <source>
        <dbReference type="SAM" id="MobiDB-lite"/>
    </source>
</evidence>